<keyword evidence="2" id="KW-0808">Transferase</keyword>
<keyword evidence="3" id="KW-1185">Reference proteome</keyword>
<evidence type="ECO:0000313" key="2">
    <source>
        <dbReference type="EMBL" id="CCH53579.1"/>
    </source>
</evidence>
<dbReference type="Proteomes" id="UP000009309">
    <property type="component" value="Unassembled WGS sequence"/>
</dbReference>
<dbReference type="GO" id="GO:0016740">
    <property type="term" value="F:transferase activity"/>
    <property type="evidence" value="ECO:0007669"/>
    <property type="project" value="UniProtKB-KW"/>
</dbReference>
<dbReference type="STRING" id="1185876.BN8_02686"/>
<feature type="domain" description="Rhodanese" evidence="1">
    <location>
        <begin position="47"/>
        <end position="137"/>
    </location>
</feature>
<protein>
    <submittedName>
        <fullName evidence="2">Thiosulfate sulfurtransferase</fullName>
    </submittedName>
</protein>
<dbReference type="PANTHER" id="PTHR45431">
    <property type="entry name" value="RHODANESE-LIKE DOMAIN-CONTAINING PROTEIN 15, CHLOROPLASTIC"/>
    <property type="match status" value="1"/>
</dbReference>
<dbReference type="OrthoDB" id="9808735at2"/>
<dbReference type="SMART" id="SM00450">
    <property type="entry name" value="RHOD"/>
    <property type="match status" value="1"/>
</dbReference>
<comment type="caution">
    <text evidence="2">The sequence shown here is derived from an EMBL/GenBank/DDBJ whole genome shotgun (WGS) entry which is preliminary data.</text>
</comment>
<accession>I2GI54</accession>
<dbReference type="InterPro" id="IPR036873">
    <property type="entry name" value="Rhodanese-like_dom_sf"/>
</dbReference>
<evidence type="ECO:0000259" key="1">
    <source>
        <dbReference type="PROSITE" id="PS50206"/>
    </source>
</evidence>
<dbReference type="Pfam" id="PF00581">
    <property type="entry name" value="Rhodanese"/>
    <property type="match status" value="1"/>
</dbReference>
<proteinExistence type="predicted"/>
<organism evidence="2 3">
    <name type="scientific">Fibrisoma limi BUZ 3</name>
    <dbReference type="NCBI Taxonomy" id="1185876"/>
    <lineage>
        <taxon>Bacteria</taxon>
        <taxon>Pseudomonadati</taxon>
        <taxon>Bacteroidota</taxon>
        <taxon>Cytophagia</taxon>
        <taxon>Cytophagales</taxon>
        <taxon>Spirosomataceae</taxon>
        <taxon>Fibrisoma</taxon>
    </lineage>
</organism>
<name>I2GI54_9BACT</name>
<dbReference type="SUPFAM" id="SSF52821">
    <property type="entry name" value="Rhodanese/Cell cycle control phosphatase"/>
    <property type="match status" value="1"/>
</dbReference>
<dbReference type="PROSITE" id="PS50206">
    <property type="entry name" value="RHODANESE_3"/>
    <property type="match status" value="1"/>
</dbReference>
<dbReference type="Gene3D" id="3.40.250.10">
    <property type="entry name" value="Rhodanese-like domain"/>
    <property type="match status" value="1"/>
</dbReference>
<sequence length="137" mass="14729">MKTLLLLTLTLLYAPETPSTATAPMQSVSQDGPKNLNPQQAAQLLKESPGVVVLDVRTPAEFSTGHIKGAVNVDYNSPTFQQQVAKLDKTKPYLVHCAVGGRSTQSLPILQKLGFTNVRHLDGGVKAWQQAGLPLVK</sequence>
<dbReference type="EMBL" id="CAIT01000006">
    <property type="protein sequence ID" value="CCH53579.1"/>
    <property type="molecule type" value="Genomic_DNA"/>
</dbReference>
<gene>
    <name evidence="2" type="ORF">BN8_02686</name>
</gene>
<dbReference type="PANTHER" id="PTHR45431:SF3">
    <property type="entry name" value="RHODANESE-LIKE DOMAIN-CONTAINING PROTEIN 15, CHLOROPLASTIC"/>
    <property type="match status" value="1"/>
</dbReference>
<dbReference type="CDD" id="cd00158">
    <property type="entry name" value="RHOD"/>
    <property type="match status" value="1"/>
</dbReference>
<reference evidence="2 3" key="1">
    <citation type="journal article" date="2012" name="J. Bacteriol.">
        <title>Genome Sequence of the Filamentous Bacterium Fibrisoma limi BUZ 3T.</title>
        <authorList>
            <person name="Filippini M."/>
            <person name="Qi W."/>
            <person name="Jaenicke S."/>
            <person name="Goesmann A."/>
            <person name="Smits T.H."/>
            <person name="Bagheri H.C."/>
        </authorList>
    </citation>
    <scope>NUCLEOTIDE SEQUENCE [LARGE SCALE GENOMIC DNA]</scope>
    <source>
        <strain evidence="3">BUZ 3T</strain>
    </source>
</reference>
<dbReference type="eggNOG" id="COG0607">
    <property type="taxonomic scope" value="Bacteria"/>
</dbReference>
<dbReference type="RefSeq" id="WP_009282159.1">
    <property type="nucleotide sequence ID" value="NZ_CAIT01000006.1"/>
</dbReference>
<evidence type="ECO:0000313" key="3">
    <source>
        <dbReference type="Proteomes" id="UP000009309"/>
    </source>
</evidence>
<dbReference type="InterPro" id="IPR052367">
    <property type="entry name" value="Thiosulfate_ST/Rhodanese-like"/>
</dbReference>
<dbReference type="AlphaFoldDB" id="I2GI54"/>
<dbReference type="InterPro" id="IPR001763">
    <property type="entry name" value="Rhodanese-like_dom"/>
</dbReference>